<keyword evidence="3" id="KW-0808">Transferase</keyword>
<evidence type="ECO:0000259" key="5">
    <source>
        <dbReference type="Pfam" id="PF05175"/>
    </source>
</evidence>
<accession>A0ABS7QK29</accession>
<dbReference type="CDD" id="cd02440">
    <property type="entry name" value="AdoMet_MTases"/>
    <property type="match status" value="1"/>
</dbReference>
<name>A0ABS7QK29_9ACTN</name>
<dbReference type="PANTHER" id="PTHR45875:SF1">
    <property type="entry name" value="METHYLTRANSFERASE N6AMT1"/>
    <property type="match status" value="1"/>
</dbReference>
<dbReference type="InterPro" id="IPR007848">
    <property type="entry name" value="Small_mtfrase_dom"/>
</dbReference>
<gene>
    <name evidence="6" type="ORF">K7472_01590</name>
</gene>
<keyword evidence="7" id="KW-1185">Reference proteome</keyword>
<evidence type="ECO:0000256" key="2">
    <source>
        <dbReference type="ARBA" id="ARBA00022603"/>
    </source>
</evidence>
<dbReference type="Pfam" id="PF05175">
    <property type="entry name" value="MTS"/>
    <property type="match status" value="1"/>
</dbReference>
<dbReference type="Proteomes" id="UP001198565">
    <property type="component" value="Unassembled WGS sequence"/>
</dbReference>
<dbReference type="InterPro" id="IPR029063">
    <property type="entry name" value="SAM-dependent_MTases_sf"/>
</dbReference>
<comment type="similarity">
    <text evidence="1">Belongs to the eukaryotic/archaeal PrmC-related family.</text>
</comment>
<dbReference type="GO" id="GO:0032259">
    <property type="term" value="P:methylation"/>
    <property type="evidence" value="ECO:0007669"/>
    <property type="project" value="UniProtKB-KW"/>
</dbReference>
<organism evidence="6 7">
    <name type="scientific">Streptantibioticus parmotrematis</name>
    <dbReference type="NCBI Taxonomy" id="2873249"/>
    <lineage>
        <taxon>Bacteria</taxon>
        <taxon>Bacillati</taxon>
        <taxon>Actinomycetota</taxon>
        <taxon>Actinomycetes</taxon>
        <taxon>Kitasatosporales</taxon>
        <taxon>Streptomycetaceae</taxon>
        <taxon>Streptantibioticus</taxon>
    </lineage>
</organism>
<evidence type="ECO:0000256" key="4">
    <source>
        <dbReference type="ARBA" id="ARBA00022691"/>
    </source>
</evidence>
<feature type="domain" description="Methyltransferase small" evidence="5">
    <location>
        <begin position="37"/>
        <end position="112"/>
    </location>
</feature>
<dbReference type="PROSITE" id="PS00092">
    <property type="entry name" value="N6_MTASE"/>
    <property type="match status" value="1"/>
</dbReference>
<dbReference type="PANTHER" id="PTHR45875">
    <property type="entry name" value="METHYLTRANSFERASE N6AMT1"/>
    <property type="match status" value="1"/>
</dbReference>
<dbReference type="NCBIfam" id="TIGR00537">
    <property type="entry name" value="hemK_rel_arch"/>
    <property type="match status" value="1"/>
</dbReference>
<dbReference type="InterPro" id="IPR002052">
    <property type="entry name" value="DNA_methylase_N6_adenine_CS"/>
</dbReference>
<evidence type="ECO:0000313" key="6">
    <source>
        <dbReference type="EMBL" id="MBY8883539.1"/>
    </source>
</evidence>
<evidence type="ECO:0000256" key="1">
    <source>
        <dbReference type="ARBA" id="ARBA00006149"/>
    </source>
</evidence>
<evidence type="ECO:0000313" key="7">
    <source>
        <dbReference type="Proteomes" id="UP001198565"/>
    </source>
</evidence>
<reference evidence="6 7" key="1">
    <citation type="submission" date="2021-08" db="EMBL/GenBank/DDBJ databases">
        <title>Streptomyces sp. PTM05 isolated from lichen.</title>
        <authorList>
            <person name="Somphong A."/>
            <person name="Phongsopitanun W."/>
            <person name="Tanasupawat S."/>
        </authorList>
    </citation>
    <scope>NUCLEOTIDE SEQUENCE [LARGE SCALE GENOMIC DNA]</scope>
    <source>
        <strain evidence="6 7">Ptm05</strain>
    </source>
</reference>
<dbReference type="GO" id="GO:0008168">
    <property type="term" value="F:methyltransferase activity"/>
    <property type="evidence" value="ECO:0007669"/>
    <property type="project" value="UniProtKB-KW"/>
</dbReference>
<dbReference type="Gene3D" id="3.40.50.150">
    <property type="entry name" value="Vaccinia Virus protein VP39"/>
    <property type="match status" value="1"/>
</dbReference>
<dbReference type="InterPro" id="IPR052190">
    <property type="entry name" value="Euk-Arch_PrmC-MTase"/>
</dbReference>
<keyword evidence="2 6" id="KW-0489">Methyltransferase</keyword>
<dbReference type="RefSeq" id="WP_222973179.1">
    <property type="nucleotide sequence ID" value="NZ_JAINVZ010000001.1"/>
</dbReference>
<protein>
    <submittedName>
        <fullName evidence="6">Methyltransferase</fullName>
    </submittedName>
</protein>
<sequence length="223" mass="23418">MLLLRPPGVYRPQSDSLLLARTALDRASPCATREGRRPRVLDLCTGTGVLALTAARAGADVTAVDISRRAVLAARCNAALHGVPLRVLRGDLAAPVAAERFDLVVANPPYVVRLAGRPGRHSRARAWDAGPDGRELVDRICAAAPALLARGGALVMVHSGLCGVGATLRCLRDGGLRADVAARHDEPFGPVMSARAAGLAGRGLIERGRRSEELVVIRAERDG</sequence>
<dbReference type="EMBL" id="JAINVZ010000001">
    <property type="protein sequence ID" value="MBY8883539.1"/>
    <property type="molecule type" value="Genomic_DNA"/>
</dbReference>
<dbReference type="InterPro" id="IPR004557">
    <property type="entry name" value="PrmC-related"/>
</dbReference>
<comment type="caution">
    <text evidence="6">The sequence shown here is derived from an EMBL/GenBank/DDBJ whole genome shotgun (WGS) entry which is preliminary data.</text>
</comment>
<evidence type="ECO:0000256" key="3">
    <source>
        <dbReference type="ARBA" id="ARBA00022679"/>
    </source>
</evidence>
<proteinExistence type="inferred from homology"/>
<dbReference type="SUPFAM" id="SSF53335">
    <property type="entry name" value="S-adenosyl-L-methionine-dependent methyltransferases"/>
    <property type="match status" value="1"/>
</dbReference>
<keyword evidence="4" id="KW-0949">S-adenosyl-L-methionine</keyword>